<dbReference type="InterPro" id="IPR015421">
    <property type="entry name" value="PyrdxlP-dep_Trfase_major"/>
</dbReference>
<dbReference type="SUPFAM" id="SSF53383">
    <property type="entry name" value="PLP-dependent transferases"/>
    <property type="match status" value="1"/>
</dbReference>
<dbReference type="PIRSF" id="PIRSF000390">
    <property type="entry name" value="PLP_StrS"/>
    <property type="match status" value="1"/>
</dbReference>
<dbReference type="Gene3D" id="3.90.1150.10">
    <property type="entry name" value="Aspartate Aminotransferase, domain 1"/>
    <property type="match status" value="1"/>
</dbReference>
<dbReference type="InterPro" id="IPR015422">
    <property type="entry name" value="PyrdxlP-dep_Trfase_small"/>
</dbReference>
<dbReference type="PANTHER" id="PTHR30244:SF36">
    <property type="entry name" value="3-OXO-GLUCOSE-6-PHOSPHATE:GLUTAMATE AMINOTRANSFERASE"/>
    <property type="match status" value="1"/>
</dbReference>
<gene>
    <name evidence="4" type="ORF">ACFQ1M_00595</name>
</gene>
<dbReference type="Pfam" id="PF01041">
    <property type="entry name" value="DegT_DnrJ_EryC1"/>
    <property type="match status" value="1"/>
</dbReference>
<comment type="caution">
    <text evidence="4">The sequence shown here is derived from an EMBL/GenBank/DDBJ whole genome shotgun (WGS) entry which is preliminary data.</text>
</comment>
<evidence type="ECO:0000313" key="4">
    <source>
        <dbReference type="EMBL" id="MFD0860688.1"/>
    </source>
</evidence>
<reference evidence="5" key="1">
    <citation type="journal article" date="2019" name="Int. J. Syst. Evol. Microbiol.">
        <title>The Global Catalogue of Microorganisms (GCM) 10K type strain sequencing project: providing services to taxonomists for standard genome sequencing and annotation.</title>
        <authorList>
            <consortium name="The Broad Institute Genomics Platform"/>
            <consortium name="The Broad Institute Genome Sequencing Center for Infectious Disease"/>
            <person name="Wu L."/>
            <person name="Ma J."/>
        </authorList>
    </citation>
    <scope>NUCLEOTIDE SEQUENCE [LARGE SCALE GENOMIC DNA]</scope>
    <source>
        <strain evidence="5">CCUG 62952</strain>
    </source>
</reference>
<dbReference type="Proteomes" id="UP001596978">
    <property type="component" value="Unassembled WGS sequence"/>
</dbReference>
<dbReference type="InterPro" id="IPR000653">
    <property type="entry name" value="DegT/StrS_aminotransferase"/>
</dbReference>
<keyword evidence="1 3" id="KW-0663">Pyridoxal phosphate</keyword>
<dbReference type="InterPro" id="IPR015424">
    <property type="entry name" value="PyrdxlP-dep_Trfase"/>
</dbReference>
<keyword evidence="4" id="KW-0808">Transferase</keyword>
<dbReference type="PANTHER" id="PTHR30244">
    <property type="entry name" value="TRANSAMINASE"/>
    <property type="match status" value="1"/>
</dbReference>
<proteinExistence type="inferred from homology"/>
<evidence type="ECO:0000256" key="1">
    <source>
        <dbReference type="ARBA" id="ARBA00022898"/>
    </source>
</evidence>
<comment type="similarity">
    <text evidence="2 3">Belongs to the DegT/DnrJ/EryC1 family.</text>
</comment>
<organism evidence="4 5">
    <name type="scientific">Sungkyunkwania multivorans</name>
    <dbReference type="NCBI Taxonomy" id="1173618"/>
    <lineage>
        <taxon>Bacteria</taxon>
        <taxon>Pseudomonadati</taxon>
        <taxon>Bacteroidota</taxon>
        <taxon>Flavobacteriia</taxon>
        <taxon>Flavobacteriales</taxon>
        <taxon>Flavobacteriaceae</taxon>
        <taxon>Sungkyunkwania</taxon>
    </lineage>
</organism>
<dbReference type="Gene3D" id="3.40.640.10">
    <property type="entry name" value="Type I PLP-dependent aspartate aminotransferase-like (Major domain)"/>
    <property type="match status" value="1"/>
</dbReference>
<dbReference type="GO" id="GO:0008483">
    <property type="term" value="F:transaminase activity"/>
    <property type="evidence" value="ECO:0007669"/>
    <property type="project" value="UniProtKB-KW"/>
</dbReference>
<keyword evidence="4" id="KW-0032">Aminotransferase</keyword>
<sequence length="366" mass="40918">MIKFLDVHKINARFEASFQKEFKDFLASGSYILGEAVSKFEAAYASYCGVQHCIGVSNGLDALQLIFSGYLHLEKLKPGDEVLVPANTYIASILAIKNVGLEPVLIEPEEQSFNIAVSEVIKRIGDKTKAILAVHLYGQLADMAPLQKISKEHDLLLIEDAAQAHGAMNLQGKKAGNLGHAAAFSFYPSKNFGALGDAGAVTTNDNVLSTTIAKLRNYGSSEKYKHEILGFNNRLDPIQARMLLIKLPYLDDDNEARRKVAKRYLSEIHNSKVTLPVYHGGQDHVFHLFVVRVNDRNDFQKYLKKNNVESLIHYPIPPHKQPALVDLNQHSYPITEQMHREVVSLPLSPVMTTEEVERVITVVNRY</sequence>
<dbReference type="EMBL" id="JBHTJH010000001">
    <property type="protein sequence ID" value="MFD0860688.1"/>
    <property type="molecule type" value="Genomic_DNA"/>
</dbReference>
<dbReference type="CDD" id="cd00616">
    <property type="entry name" value="AHBA_syn"/>
    <property type="match status" value="1"/>
</dbReference>
<protein>
    <submittedName>
        <fullName evidence="4">DegT/DnrJ/EryC1/StrS family aminotransferase</fullName>
    </submittedName>
</protein>
<accession>A0ABW3CVS5</accession>
<dbReference type="RefSeq" id="WP_386402393.1">
    <property type="nucleotide sequence ID" value="NZ_JBHTJH010000001.1"/>
</dbReference>
<evidence type="ECO:0000313" key="5">
    <source>
        <dbReference type="Proteomes" id="UP001596978"/>
    </source>
</evidence>
<evidence type="ECO:0000256" key="3">
    <source>
        <dbReference type="RuleBase" id="RU004508"/>
    </source>
</evidence>
<name>A0ABW3CVS5_9FLAO</name>
<evidence type="ECO:0000256" key="2">
    <source>
        <dbReference type="ARBA" id="ARBA00037999"/>
    </source>
</evidence>
<keyword evidence="5" id="KW-1185">Reference proteome</keyword>